<accession>A0A7M1S0R2</accession>
<dbReference type="InterPro" id="IPR057889">
    <property type="entry name" value="crAss_MUZ_N"/>
</dbReference>
<dbReference type="GeneID" id="65129961"/>
<protein>
    <submittedName>
        <fullName evidence="3">Stabilization protein</fullName>
    </submittedName>
</protein>
<sequence length="1355" mass="153237">MLQSENYVFTGLQQDAAVSKQQPQYLIDAHNIRITARNGETLLSVTNEKGPKELIIKNSIGTNVLITGTILGHCVLNNYLVLFTHEDTTGDKILRIDMSKDNPEMITLFPKEGDKSLGFDAKYPIETIGDYENENIQKVYWTDGLNQPRVINIMHSPYTWAGSFDFVPELALNENVTVEKITSSSGQFPSGVIQYAFTYYNKYGQESNIFYTTPLFYTSFYDRGGSPEDKVSNAFNIKVEGVDNHFDYLRIYSILRTSIDATPVCKRIQDIALEGASTVSYVDNGISGDDIDPASLLYIGGEEIVAQSICAKDGTLFLGNLKIKRPSISTIPNFVTNIRKSLDSVSTEPMKVTLKSVSTSSNYIYSNGLNTQAAGFKNREYYRLGIQAQYKNGKWSEPIWIGDYQVGGAKGLANYPAIKDNTLNKIVLNYAINSARIEELKNAGYKKVRPVVVFPDVQDRTIICQGIVNPTMYTYTNRAIDKNLYSQSSWFFRPFINEVNGGSDYANTNNNAYSNKICSPFSLHTFSIPYTNNNLNWDPKIIRSVEVQGQFNTDNQFKTDWGFVTLHSPELDFDEAIYNIDLTGVSLLDVGVAAITSCSSDIDIQTSTPTISNSGSGFTHKSFTDDNGSKGIISGLFYDDCLVDDYDKGSKFRAYDKQRSSAKWLVYPWQRNGSLNNDCNRPAGGGLRSAELSKKVISNLRFSKSTIWNESSSTRTIYGTPQVFNSNEVAIVKVGNDIYEGNIDTLLSSDAGEGSYFAFGTQASESNDGTKYITTEAITEFDSISWWKTWSKREDGADNQGLYKRIYVKNKGAWLWVRTDSRIADSVPILAIKKEAVRMKYKSTPHIVLKCFAYSNLATINNNSVLPVVELCRKYNANTMFGGQSLDALRANIWIPAGKAISTASTGTLVFEYGDTWYSRYDCLKTYPFTREDTNQIVEIGSFMLETRLNIDGRYDRNRGQMDNTNMSPINFNLFNPVYSQRNNFFSYRILDDDFYKLNEFPNQITWSTEKVQGSDIDPWTSITLASTYSMDGSKGQIRSLNTWNDSIYCFQDSGICSILFNSRVQIPTSDGVPIEIANNYKVDGKRYISDGVGCINKYAICPTPQALYFIDSVGGHLQAINSNGLADLSLQKNMVTWLSKQDTSIWKPDNYTIKVFYDKNNNDLYITTKTESLCYNEVVGQFVSYMPYSNTPTMFNVVDKFYCIKNNYLNEMFAGDYNYFFGEYYGYDLTFVSNGSSKGITSMDKIFNNIDFRADRWSDKLDSILSSECPFDYIRVWDEYQDTGEVLLKNKGNIPSNLKKKFRVWRIQVPRDAHNRRDRIRNTWCKIKLGAAPRYNNGNNGFIQFHDANVQYFI</sequence>
<dbReference type="Pfam" id="PF25731">
    <property type="entry name" value="crAss_MUZ"/>
    <property type="match status" value="1"/>
</dbReference>
<name>A0A7M1S0R2_9CAUD</name>
<reference evidence="3 4" key="1">
    <citation type="submission" date="2020-07" db="EMBL/GenBank/DDBJ databases">
        <title>Taxonomic proposal: Crassvirales, a new order of highly abundant and diverse bacterial viruses.</title>
        <authorList>
            <person name="Shkoporov A.N."/>
            <person name="Stockdale S.R."/>
            <person name="Guerin E."/>
            <person name="Ross R.P."/>
            <person name="Hill C."/>
        </authorList>
    </citation>
    <scope>NUCLEOTIDE SEQUENCE [LARGE SCALE GENOMIC DNA]</scope>
</reference>
<dbReference type="Pfam" id="PF25729">
    <property type="entry name" value="crAss_MUZ_C"/>
    <property type="match status" value="1"/>
</dbReference>
<proteinExistence type="predicted"/>
<feature type="domain" description="Crassvirus muzzle protein C-terminal" evidence="1">
    <location>
        <begin position="1216"/>
        <end position="1313"/>
    </location>
</feature>
<evidence type="ECO:0000259" key="1">
    <source>
        <dbReference type="Pfam" id="PF25729"/>
    </source>
</evidence>
<organism evidence="3 4">
    <name type="scientific">uncultured phage cr116_1</name>
    <dbReference type="NCBI Taxonomy" id="2772073"/>
    <lineage>
        <taxon>Viruses</taxon>
        <taxon>Duplodnaviria</taxon>
        <taxon>Heunggongvirae</taxon>
        <taxon>Uroviricota</taxon>
        <taxon>Caudoviricetes</taxon>
        <taxon>Crassvirales</taxon>
        <taxon>Steigviridae</taxon>
        <taxon>Asinivirinae</taxon>
        <taxon>Pamirivirus</taxon>
        <taxon>Pamirivirus faecium</taxon>
    </lineage>
</organism>
<dbReference type="Proteomes" id="UP000593686">
    <property type="component" value="Genome"/>
</dbReference>
<dbReference type="KEGG" id="vg:65129961"/>
<evidence type="ECO:0000313" key="3">
    <source>
        <dbReference type="EMBL" id="QOR59399.1"/>
    </source>
</evidence>
<dbReference type="RefSeq" id="YP_010111557.1">
    <property type="nucleotide sequence ID" value="NC_055882.1"/>
</dbReference>
<dbReference type="InterPro" id="IPR057888">
    <property type="entry name" value="crAss_MUZ_C"/>
</dbReference>
<keyword evidence="4" id="KW-1185">Reference proteome</keyword>
<evidence type="ECO:0000313" key="4">
    <source>
        <dbReference type="Proteomes" id="UP000593686"/>
    </source>
</evidence>
<feature type="domain" description="Crassvirus muzzle protein N-terminal region" evidence="2">
    <location>
        <begin position="3"/>
        <end position="1208"/>
    </location>
</feature>
<dbReference type="EMBL" id="MT774389">
    <property type="protein sequence ID" value="QOR59399.1"/>
    <property type="molecule type" value="Genomic_DNA"/>
</dbReference>
<evidence type="ECO:0000259" key="2">
    <source>
        <dbReference type="Pfam" id="PF25731"/>
    </source>
</evidence>